<feature type="domain" description="HTH tetR-type" evidence="5">
    <location>
        <begin position="13"/>
        <end position="73"/>
    </location>
</feature>
<proteinExistence type="predicted"/>
<dbReference type="RefSeq" id="WP_027198563.1">
    <property type="nucleotide sequence ID" value="NZ_CP017561.2"/>
</dbReference>
<evidence type="ECO:0000256" key="4">
    <source>
        <dbReference type="PROSITE-ProRule" id="PRU00335"/>
    </source>
</evidence>
<dbReference type="OrthoDB" id="6684185at2"/>
<dbReference type="STRING" id="754502.BJG93_00460"/>
<keyword evidence="2 4" id="KW-0238">DNA-binding</keyword>
<dbReference type="InterPro" id="IPR001647">
    <property type="entry name" value="HTH_TetR"/>
</dbReference>
<reference evidence="6" key="1">
    <citation type="submission" date="2016-09" db="EMBL/GenBank/DDBJ databases">
        <title>The Complete Genome of Burkholderia sprentiae wsm5005.</title>
        <authorList>
            <person name="De Meyer S."/>
            <person name="Wang P."/>
            <person name="Terpolilli J."/>
        </authorList>
    </citation>
    <scope>NUCLEOTIDE SEQUENCE [LARGE SCALE GENOMIC DNA]</scope>
    <source>
        <strain evidence="6">WSM5005</strain>
    </source>
</reference>
<dbReference type="SUPFAM" id="SSF48498">
    <property type="entry name" value="Tetracyclin repressor-like, C-terminal domain"/>
    <property type="match status" value="1"/>
</dbReference>
<dbReference type="PRINTS" id="PR00455">
    <property type="entry name" value="HTHTETR"/>
</dbReference>
<dbReference type="InterPro" id="IPR036271">
    <property type="entry name" value="Tet_transcr_reg_TetR-rel_C_sf"/>
</dbReference>
<protein>
    <submittedName>
        <fullName evidence="6">TetR/AcrR family transcriptional regulator</fullName>
    </submittedName>
</protein>
<dbReference type="InterPro" id="IPR009057">
    <property type="entry name" value="Homeodomain-like_sf"/>
</dbReference>
<reference evidence="6" key="2">
    <citation type="submission" date="2021-06" db="EMBL/GenBank/DDBJ databases">
        <authorList>
            <person name="Rogers T.H."/>
            <person name="Ramsay J.P."/>
            <person name="Wang P."/>
            <person name="Terpolilli J."/>
        </authorList>
    </citation>
    <scope>NUCLEOTIDE SEQUENCE</scope>
    <source>
        <strain evidence="6">WSM5005</strain>
    </source>
</reference>
<dbReference type="PROSITE" id="PS50977">
    <property type="entry name" value="HTH_TETR_2"/>
    <property type="match status" value="1"/>
</dbReference>
<dbReference type="AlphaFoldDB" id="A0A1I9YCK8"/>
<dbReference type="GO" id="GO:0003677">
    <property type="term" value="F:DNA binding"/>
    <property type="evidence" value="ECO:0007669"/>
    <property type="project" value="UniProtKB-UniRule"/>
</dbReference>
<name>A0A1I9YCK8_9BURK</name>
<dbReference type="Pfam" id="PF00440">
    <property type="entry name" value="TetR_N"/>
    <property type="match status" value="1"/>
</dbReference>
<feature type="DNA-binding region" description="H-T-H motif" evidence="4">
    <location>
        <begin position="36"/>
        <end position="55"/>
    </location>
</feature>
<dbReference type="PANTHER" id="PTHR47506">
    <property type="entry name" value="TRANSCRIPTIONAL REGULATORY PROTEIN"/>
    <property type="match status" value="1"/>
</dbReference>
<accession>A0A1I9YCK8</accession>
<evidence type="ECO:0000256" key="3">
    <source>
        <dbReference type="ARBA" id="ARBA00023163"/>
    </source>
</evidence>
<sequence>MPRQRLTRAENREQTRQRLLDAAYFSITRKGLAATSVEDIAGHAGYTRGAFYSNFGNKSDLFVELLRLDHQHIQEKLQKLLDAAPSGDDLHKQFASLYAHCYRDSDNYIIWSEARLHAMRDSQFRQWLNALYLEKHHMIAYFIERLCTRLNIPLSSSVADHALAAIALMDGVLYFDMTMPNDLPSASAEAILCNVFTKMFFHPSS</sequence>
<dbReference type="EMBL" id="CP017561">
    <property type="protein sequence ID" value="APA84041.1"/>
    <property type="molecule type" value="Genomic_DNA"/>
</dbReference>
<evidence type="ECO:0000313" key="7">
    <source>
        <dbReference type="Proteomes" id="UP000179860"/>
    </source>
</evidence>
<keyword evidence="1" id="KW-0805">Transcription regulation</keyword>
<dbReference type="Proteomes" id="UP000179860">
    <property type="component" value="Chromosome 1"/>
</dbReference>
<dbReference type="PANTHER" id="PTHR47506:SF1">
    <property type="entry name" value="HTH-TYPE TRANSCRIPTIONAL REGULATOR YJDC"/>
    <property type="match status" value="1"/>
</dbReference>
<keyword evidence="3" id="KW-0804">Transcription</keyword>
<evidence type="ECO:0000259" key="5">
    <source>
        <dbReference type="PROSITE" id="PS50977"/>
    </source>
</evidence>
<evidence type="ECO:0000313" key="6">
    <source>
        <dbReference type="EMBL" id="APA84041.1"/>
    </source>
</evidence>
<evidence type="ECO:0000256" key="1">
    <source>
        <dbReference type="ARBA" id="ARBA00023015"/>
    </source>
</evidence>
<keyword evidence="7" id="KW-1185">Reference proteome</keyword>
<organism evidence="6 7">
    <name type="scientific">Paraburkholderia sprentiae WSM5005</name>
    <dbReference type="NCBI Taxonomy" id="754502"/>
    <lineage>
        <taxon>Bacteria</taxon>
        <taxon>Pseudomonadati</taxon>
        <taxon>Pseudomonadota</taxon>
        <taxon>Betaproteobacteria</taxon>
        <taxon>Burkholderiales</taxon>
        <taxon>Burkholderiaceae</taxon>
        <taxon>Paraburkholderia</taxon>
    </lineage>
</organism>
<gene>
    <name evidence="6" type="ORF">BJG93_00460</name>
</gene>
<dbReference type="Gene3D" id="1.10.357.10">
    <property type="entry name" value="Tetracycline Repressor, domain 2"/>
    <property type="match status" value="1"/>
</dbReference>
<dbReference type="KEGG" id="pspw:BJG93_00460"/>
<evidence type="ECO:0000256" key="2">
    <source>
        <dbReference type="ARBA" id="ARBA00023125"/>
    </source>
</evidence>
<dbReference type="SUPFAM" id="SSF46689">
    <property type="entry name" value="Homeodomain-like"/>
    <property type="match status" value="1"/>
</dbReference>